<dbReference type="InterPro" id="IPR008993">
    <property type="entry name" value="TIMP-like_OB-fold"/>
</dbReference>
<comment type="caution">
    <text evidence="2">The sequence shown here is derived from an EMBL/GenBank/DDBJ whole genome shotgun (WGS) entry which is preliminary data.</text>
</comment>
<organism evidence="2 3">
    <name type="scientific">Sinanodonta woodiana</name>
    <name type="common">Chinese pond mussel</name>
    <name type="synonym">Anodonta woodiana</name>
    <dbReference type="NCBI Taxonomy" id="1069815"/>
    <lineage>
        <taxon>Eukaryota</taxon>
        <taxon>Metazoa</taxon>
        <taxon>Spiralia</taxon>
        <taxon>Lophotrochozoa</taxon>
        <taxon>Mollusca</taxon>
        <taxon>Bivalvia</taxon>
        <taxon>Autobranchia</taxon>
        <taxon>Heteroconchia</taxon>
        <taxon>Palaeoheterodonta</taxon>
        <taxon>Unionida</taxon>
        <taxon>Unionoidea</taxon>
        <taxon>Unionidae</taxon>
        <taxon>Unioninae</taxon>
        <taxon>Sinanodonta</taxon>
    </lineage>
</organism>
<name>A0ABD3X3N2_SINWO</name>
<protein>
    <submittedName>
        <fullName evidence="2">Uncharacterized protein</fullName>
    </submittedName>
</protein>
<dbReference type="EMBL" id="JBJQND010000004">
    <property type="protein sequence ID" value="KAL3880836.1"/>
    <property type="molecule type" value="Genomic_DNA"/>
</dbReference>
<evidence type="ECO:0000313" key="2">
    <source>
        <dbReference type="EMBL" id="KAL3880836.1"/>
    </source>
</evidence>
<feature type="chain" id="PRO_5044741317" evidence="1">
    <location>
        <begin position="27"/>
        <end position="91"/>
    </location>
</feature>
<dbReference type="Proteomes" id="UP001634394">
    <property type="component" value="Unassembled WGS sequence"/>
</dbReference>
<dbReference type="AlphaFoldDB" id="A0ABD3X3N2"/>
<keyword evidence="1" id="KW-0732">Signal</keyword>
<dbReference type="SUPFAM" id="SSF50242">
    <property type="entry name" value="TIMP-like"/>
    <property type="match status" value="1"/>
</dbReference>
<accession>A0ABD3X3N2</accession>
<keyword evidence="3" id="KW-1185">Reference proteome</keyword>
<feature type="signal peptide" evidence="1">
    <location>
        <begin position="1"/>
        <end position="26"/>
    </location>
</feature>
<reference evidence="2 3" key="1">
    <citation type="submission" date="2024-11" db="EMBL/GenBank/DDBJ databases">
        <title>Chromosome-level genome assembly of the freshwater bivalve Anodonta woodiana.</title>
        <authorList>
            <person name="Chen X."/>
        </authorList>
    </citation>
    <scope>NUCLEOTIDE SEQUENCE [LARGE SCALE GENOMIC DNA]</scope>
    <source>
        <strain evidence="2">MN2024</strain>
        <tissue evidence="2">Gills</tissue>
    </source>
</reference>
<feature type="non-terminal residue" evidence="2">
    <location>
        <position position="91"/>
    </location>
</feature>
<gene>
    <name evidence="2" type="ORF">ACJMK2_033042</name>
</gene>
<sequence>LLAMEGHFFVLQMMLMLLGTAYMASACSCKERSFDSYFCDSESSVIRARVIRAEIVKQDGKPLTDKEKSDTFFMRYEISTKYVMRLQHTFQ</sequence>
<evidence type="ECO:0000256" key="1">
    <source>
        <dbReference type="SAM" id="SignalP"/>
    </source>
</evidence>
<feature type="non-terminal residue" evidence="2">
    <location>
        <position position="1"/>
    </location>
</feature>
<evidence type="ECO:0000313" key="3">
    <source>
        <dbReference type="Proteomes" id="UP001634394"/>
    </source>
</evidence>
<proteinExistence type="predicted"/>